<dbReference type="Proteomes" id="UP000799428">
    <property type="component" value="Unassembled WGS sequence"/>
</dbReference>
<dbReference type="Gene3D" id="1.10.510.10">
    <property type="entry name" value="Transferase(Phosphotransferase) domain 1"/>
    <property type="match status" value="1"/>
</dbReference>
<evidence type="ECO:0008006" key="3">
    <source>
        <dbReference type="Google" id="ProtNLM"/>
    </source>
</evidence>
<gene>
    <name evidence="1" type="ORF">K504DRAFT_457571</name>
</gene>
<proteinExistence type="predicted"/>
<dbReference type="OrthoDB" id="5979581at2759"/>
<evidence type="ECO:0000313" key="1">
    <source>
        <dbReference type="EMBL" id="KAF2715402.1"/>
    </source>
</evidence>
<accession>A0A6G1KSE1</accession>
<organism evidence="1 2">
    <name type="scientific">Pleomassaria siparia CBS 279.74</name>
    <dbReference type="NCBI Taxonomy" id="1314801"/>
    <lineage>
        <taxon>Eukaryota</taxon>
        <taxon>Fungi</taxon>
        <taxon>Dikarya</taxon>
        <taxon>Ascomycota</taxon>
        <taxon>Pezizomycotina</taxon>
        <taxon>Dothideomycetes</taxon>
        <taxon>Pleosporomycetidae</taxon>
        <taxon>Pleosporales</taxon>
        <taxon>Pleomassariaceae</taxon>
        <taxon>Pleomassaria</taxon>
    </lineage>
</organism>
<reference evidence="1" key="1">
    <citation type="journal article" date="2020" name="Stud. Mycol.">
        <title>101 Dothideomycetes genomes: a test case for predicting lifestyles and emergence of pathogens.</title>
        <authorList>
            <person name="Haridas S."/>
            <person name="Albert R."/>
            <person name="Binder M."/>
            <person name="Bloem J."/>
            <person name="Labutti K."/>
            <person name="Salamov A."/>
            <person name="Andreopoulos B."/>
            <person name="Baker S."/>
            <person name="Barry K."/>
            <person name="Bills G."/>
            <person name="Bluhm B."/>
            <person name="Cannon C."/>
            <person name="Castanera R."/>
            <person name="Culley D."/>
            <person name="Daum C."/>
            <person name="Ezra D."/>
            <person name="Gonzalez J."/>
            <person name="Henrissat B."/>
            <person name="Kuo A."/>
            <person name="Liang C."/>
            <person name="Lipzen A."/>
            <person name="Lutzoni F."/>
            <person name="Magnuson J."/>
            <person name="Mondo S."/>
            <person name="Nolan M."/>
            <person name="Ohm R."/>
            <person name="Pangilinan J."/>
            <person name="Park H.-J."/>
            <person name="Ramirez L."/>
            <person name="Alfaro M."/>
            <person name="Sun H."/>
            <person name="Tritt A."/>
            <person name="Yoshinaga Y."/>
            <person name="Zwiers L.-H."/>
            <person name="Turgeon B."/>
            <person name="Goodwin S."/>
            <person name="Spatafora J."/>
            <person name="Crous P."/>
            <person name="Grigoriev I."/>
        </authorList>
    </citation>
    <scope>NUCLEOTIDE SEQUENCE</scope>
    <source>
        <strain evidence="1">CBS 279.74</strain>
    </source>
</reference>
<name>A0A6G1KSE1_9PLEO</name>
<dbReference type="AlphaFoldDB" id="A0A6G1KSE1"/>
<dbReference type="EMBL" id="MU005764">
    <property type="protein sequence ID" value="KAF2715402.1"/>
    <property type="molecule type" value="Genomic_DNA"/>
</dbReference>
<protein>
    <recommendedName>
        <fullName evidence="3">Protein kinase domain-containing protein</fullName>
    </recommendedName>
</protein>
<evidence type="ECO:0000313" key="2">
    <source>
        <dbReference type="Proteomes" id="UP000799428"/>
    </source>
</evidence>
<sequence>MLEKYANSVIPRQPTSDRETWLSLEKAFEEFVQKYRRKREAAGTFEEEETQAILELMRGMLRFRPEDRLTIDEVLGSVRVDGQLGIACRLNWA</sequence>
<keyword evidence="2" id="KW-1185">Reference proteome</keyword>